<gene>
    <name evidence="2" type="ORF">SAY86_029585</name>
</gene>
<evidence type="ECO:0000313" key="3">
    <source>
        <dbReference type="Proteomes" id="UP001346149"/>
    </source>
</evidence>
<dbReference type="EMBL" id="JAXQNO010000006">
    <property type="protein sequence ID" value="KAK4797259.1"/>
    <property type="molecule type" value="Genomic_DNA"/>
</dbReference>
<dbReference type="AlphaFoldDB" id="A0AAN7M2F5"/>
<protein>
    <submittedName>
        <fullName evidence="2">Uncharacterized protein</fullName>
    </submittedName>
</protein>
<feature type="region of interest" description="Disordered" evidence="1">
    <location>
        <begin position="145"/>
        <end position="213"/>
    </location>
</feature>
<feature type="compositionally biased region" description="Polar residues" evidence="1">
    <location>
        <begin position="189"/>
        <end position="199"/>
    </location>
</feature>
<proteinExistence type="predicted"/>
<feature type="compositionally biased region" description="Basic and acidic residues" evidence="1">
    <location>
        <begin position="64"/>
        <end position="85"/>
    </location>
</feature>
<accession>A0AAN7M2F5</accession>
<keyword evidence="3" id="KW-1185">Reference proteome</keyword>
<reference evidence="2 3" key="1">
    <citation type="journal article" date="2023" name="Hortic Res">
        <title>Pangenome of water caltrop reveals structural variations and asymmetric subgenome divergence after allopolyploidization.</title>
        <authorList>
            <person name="Zhang X."/>
            <person name="Chen Y."/>
            <person name="Wang L."/>
            <person name="Yuan Y."/>
            <person name="Fang M."/>
            <person name="Shi L."/>
            <person name="Lu R."/>
            <person name="Comes H.P."/>
            <person name="Ma Y."/>
            <person name="Chen Y."/>
            <person name="Huang G."/>
            <person name="Zhou Y."/>
            <person name="Zheng Z."/>
            <person name="Qiu Y."/>
        </authorList>
    </citation>
    <scope>NUCLEOTIDE SEQUENCE [LARGE SCALE GENOMIC DNA]</scope>
    <source>
        <strain evidence="2">F231</strain>
    </source>
</reference>
<name>A0AAN7M2F5_TRANT</name>
<dbReference type="Proteomes" id="UP001346149">
    <property type="component" value="Unassembled WGS sequence"/>
</dbReference>
<evidence type="ECO:0000313" key="2">
    <source>
        <dbReference type="EMBL" id="KAK4797259.1"/>
    </source>
</evidence>
<feature type="compositionally biased region" description="Basic and acidic residues" evidence="1">
    <location>
        <begin position="145"/>
        <end position="158"/>
    </location>
</feature>
<evidence type="ECO:0000256" key="1">
    <source>
        <dbReference type="SAM" id="MobiDB-lite"/>
    </source>
</evidence>
<feature type="compositionally biased region" description="Basic and acidic residues" evidence="1">
    <location>
        <begin position="105"/>
        <end position="116"/>
    </location>
</feature>
<sequence length="213" mass="24087">MTGRLEGILRRRLRPFLNKGYNVEEMVCHLRSTYPDYCRIKRQTLTTVVRKAMASFSASPRSNKGKEGDELSRREQSPPLRRDESSSVNLRRKKRKKFSEGDGDGDNHQEEGKDLSTSEDAIYEQKVEPEVDLSKSMLRERYKIASQERKVSREKNIEGETVTASKNNKKMDTINGGGDTKVEGKVKSLGSTPDDSTVTVHEESGPMFRDLGG</sequence>
<feature type="region of interest" description="Disordered" evidence="1">
    <location>
        <begin position="54"/>
        <end position="128"/>
    </location>
</feature>
<organism evidence="2 3">
    <name type="scientific">Trapa natans</name>
    <name type="common">Water chestnut</name>
    <dbReference type="NCBI Taxonomy" id="22666"/>
    <lineage>
        <taxon>Eukaryota</taxon>
        <taxon>Viridiplantae</taxon>
        <taxon>Streptophyta</taxon>
        <taxon>Embryophyta</taxon>
        <taxon>Tracheophyta</taxon>
        <taxon>Spermatophyta</taxon>
        <taxon>Magnoliopsida</taxon>
        <taxon>eudicotyledons</taxon>
        <taxon>Gunneridae</taxon>
        <taxon>Pentapetalae</taxon>
        <taxon>rosids</taxon>
        <taxon>malvids</taxon>
        <taxon>Myrtales</taxon>
        <taxon>Lythraceae</taxon>
        <taxon>Trapa</taxon>
    </lineage>
</organism>
<comment type="caution">
    <text evidence="2">The sequence shown here is derived from an EMBL/GenBank/DDBJ whole genome shotgun (WGS) entry which is preliminary data.</text>
</comment>